<dbReference type="EMBL" id="JYNY01000455">
    <property type="protein sequence ID" value="KJJ83896.1"/>
    <property type="molecule type" value="Genomic_DNA"/>
</dbReference>
<dbReference type="EMBL" id="JYNY01000278">
    <property type="protein sequence ID" value="KJJ84718.1"/>
    <property type="molecule type" value="Genomic_DNA"/>
</dbReference>
<evidence type="ECO:0000313" key="16">
    <source>
        <dbReference type="EMBL" id="KJJ84982.1"/>
    </source>
</evidence>
<dbReference type="InterPro" id="IPR054353">
    <property type="entry name" value="IstA-like_C"/>
</dbReference>
<sequence>MLGVAMYITIKSLLEKGLNKSQIARDVKHDWKTVDKIIKRIKSNQSFPIKKPHPQKLDTYREQIIEWMEQGLSGILIYQKLREIEVKISYSAIKRFLAGIKRKENIFVRIHTEPAEEAQVDFGYIGLTTDINGKRRKTWVFNMKLSYSRLDYYEKTYDQTVETFINCHKNAFKYFSGIPKTVRIDNLKAAILEANFYEPIFQQLYKDFSAHYGFTSIPCRIYRPNDKGKVESGIKYFKNNFVLGRQFKDGDDLDRQILYWLENTCNRRVHGTTRKIPKEVFHAEEKHLLLPLPLNNFEIAKVGTRKLYHDCHVFIDYNYYSAPFEYVGKILEIEKTKSFVKIYYENKLIATHPTISGKGLFSTSNSHYPKYKLYSETEYQEKYQAKMHNIGPFAEQMFFAILKDSPNLWSRKVQGIISLLNTYPGGVVDSACKRALAYQVYSYKIIKKICSNGSYSLPVEFAKEEALEYEFA</sequence>
<evidence type="ECO:0000313" key="9">
    <source>
        <dbReference type="EMBL" id="KJJ83821.1"/>
    </source>
</evidence>
<evidence type="ECO:0000259" key="2">
    <source>
        <dbReference type="PROSITE" id="PS50994"/>
    </source>
</evidence>
<evidence type="ECO:0000313" key="23">
    <source>
        <dbReference type="EMBL" id="KJJ86118.1"/>
    </source>
</evidence>
<evidence type="ECO:0000313" key="21">
    <source>
        <dbReference type="EMBL" id="KJJ85847.1"/>
    </source>
</evidence>
<dbReference type="EMBL" id="JYNY01000179">
    <property type="protein sequence ID" value="KJJ85338.1"/>
    <property type="molecule type" value="Genomic_DNA"/>
</dbReference>
<dbReference type="GO" id="GO:0015074">
    <property type="term" value="P:DNA integration"/>
    <property type="evidence" value="ECO:0007669"/>
    <property type="project" value="InterPro"/>
</dbReference>
<dbReference type="InterPro" id="IPR001584">
    <property type="entry name" value="Integrase_cat-core"/>
</dbReference>
<dbReference type="EMBL" id="JYNY01000600">
    <property type="protein sequence ID" value="KJJ83397.1"/>
    <property type="molecule type" value="Genomic_DNA"/>
</dbReference>
<evidence type="ECO:0000313" key="13">
    <source>
        <dbReference type="EMBL" id="KJJ84825.1"/>
    </source>
</evidence>
<dbReference type="EMBL" id="JYNY01000313">
    <property type="protein sequence ID" value="KJJ84640.1"/>
    <property type="molecule type" value="Genomic_DNA"/>
</dbReference>
<dbReference type="Pfam" id="PF22483">
    <property type="entry name" value="Mu-transpos_C_2"/>
    <property type="match status" value="1"/>
</dbReference>
<evidence type="ECO:0000313" key="5">
    <source>
        <dbReference type="EMBL" id="KJJ83480.1"/>
    </source>
</evidence>
<evidence type="ECO:0000313" key="15">
    <source>
        <dbReference type="EMBL" id="KJJ84898.1"/>
    </source>
</evidence>
<reference evidence="13 24" key="1">
    <citation type="submission" date="2015-02" db="EMBL/GenBank/DDBJ databases">
        <title>Single-cell genomics of uncultivated deep-branching MTB reveals a conserved set of magnetosome genes.</title>
        <authorList>
            <person name="Kolinko S."/>
            <person name="Richter M."/>
            <person name="Glockner F.O."/>
            <person name="Brachmann A."/>
            <person name="Schuler D."/>
        </authorList>
    </citation>
    <scope>NUCLEOTIDE SEQUENCE [LARGE SCALE GENOMIC DNA]</scope>
    <source>
        <strain evidence="13">SKK-01</strain>
    </source>
</reference>
<evidence type="ECO:0000313" key="24">
    <source>
        <dbReference type="Proteomes" id="UP000033428"/>
    </source>
</evidence>
<dbReference type="EMBL" id="JYNY01000250">
    <property type="protein sequence ID" value="KJJ84825.1"/>
    <property type="molecule type" value="Genomic_DNA"/>
</dbReference>
<dbReference type="EMBL" id="JYNY01000564">
    <property type="protein sequence ID" value="KJJ83480.1"/>
    <property type="molecule type" value="Genomic_DNA"/>
</dbReference>
<dbReference type="EMBL" id="JYNY01000022">
    <property type="protein sequence ID" value="KJJ86023.1"/>
    <property type="molecule type" value="Genomic_DNA"/>
</dbReference>
<evidence type="ECO:0000256" key="1">
    <source>
        <dbReference type="ARBA" id="ARBA00009277"/>
    </source>
</evidence>
<evidence type="ECO:0000313" key="6">
    <source>
        <dbReference type="EMBL" id="KJJ83587.1"/>
    </source>
</evidence>
<proteinExistence type="inferred from homology"/>
<dbReference type="AlphaFoldDB" id="A0A0F0CTR3"/>
<comment type="caution">
    <text evidence="13">The sequence shown here is derived from an EMBL/GenBank/DDBJ whole genome shotgun (WGS) entry which is preliminary data.</text>
</comment>
<name>A0A0F0CTR3_9BACT</name>
<gene>
    <name evidence="23" type="ORF">OMAG_000014</name>
    <name evidence="22" type="ORF">OMAG_000109</name>
    <name evidence="21" type="ORF">OMAG_000285</name>
    <name evidence="20" type="ORF">OMAG_000389</name>
    <name evidence="19" type="ORF">OMAG_000681</name>
    <name evidence="18" type="ORF">OMAG_000808</name>
    <name evidence="17" type="ORF">OMAG_001144</name>
    <name evidence="16" type="ORF">OMAG_001212</name>
    <name evidence="15" type="ORF">OMAG_001235</name>
    <name evidence="14" type="ORF">OMAG_001271</name>
    <name evidence="13" type="ORF">OMAG_001307</name>
    <name evidence="12" type="ORF">OMAG_001416</name>
    <name evidence="11" type="ORF">OMAG_001492</name>
    <name evidence="10" type="ORF">OMAG_002236</name>
    <name evidence="9" type="ORF">OMAG_002312</name>
    <name evidence="8" type="ORF">OMAG_002335</name>
    <name evidence="7" type="ORF">OMAG_002448</name>
    <name evidence="6" type="ORF">OMAG_002536</name>
    <name evidence="5" type="ORF">OMAG_002653</name>
    <name evidence="4" type="ORF">OMAG_002734</name>
    <name evidence="3" type="ORF">OMAG_002953</name>
</gene>
<dbReference type="EMBL" id="JYNY01000008">
    <property type="protein sequence ID" value="KJJ86118.1"/>
    <property type="molecule type" value="Genomic_DNA"/>
</dbReference>
<dbReference type="EMBL" id="JYNY01000645">
    <property type="protein sequence ID" value="KJJ83175.1"/>
    <property type="molecule type" value="Genomic_DNA"/>
</dbReference>
<dbReference type="EMBL" id="JYNY01000158">
    <property type="protein sequence ID" value="KJJ85451.1"/>
    <property type="molecule type" value="Genomic_DNA"/>
</dbReference>
<dbReference type="PATRIC" id="fig|1609969.3.peg.1228"/>
<evidence type="ECO:0000313" key="10">
    <source>
        <dbReference type="EMBL" id="KJJ83896.1"/>
    </source>
</evidence>
<protein>
    <submittedName>
        <fullName evidence="13">Transposase</fullName>
    </submittedName>
</protein>
<comment type="similarity">
    <text evidence="1">Belongs to the transposase IS21/IS408/IS1162 family.</text>
</comment>
<dbReference type="PANTHER" id="PTHR35004:SF6">
    <property type="entry name" value="TRANSPOSASE"/>
    <property type="match status" value="1"/>
</dbReference>
<accession>A0A0F0CTR3</accession>
<dbReference type="EMBL" id="JYNY01000084">
    <property type="protein sequence ID" value="KJJ85722.1"/>
    <property type="molecule type" value="Genomic_DNA"/>
</dbReference>
<evidence type="ECO:0000313" key="19">
    <source>
        <dbReference type="EMBL" id="KJJ85451.1"/>
    </source>
</evidence>
<evidence type="ECO:0000313" key="8">
    <source>
        <dbReference type="EMBL" id="KJJ83798.1"/>
    </source>
</evidence>
<keyword evidence="24" id="KW-1185">Reference proteome</keyword>
<dbReference type="EMBL" id="JYNY01000528">
    <property type="protein sequence ID" value="KJJ83587.1"/>
    <property type="molecule type" value="Genomic_DNA"/>
</dbReference>
<dbReference type="EMBL" id="JYNY01000232">
    <property type="protein sequence ID" value="KJJ84982.1"/>
    <property type="molecule type" value="Genomic_DNA"/>
</dbReference>
<feature type="domain" description="Integrase catalytic" evidence="2">
    <location>
        <begin position="110"/>
        <end position="285"/>
    </location>
</feature>
<dbReference type="EMBL" id="JYNY01000248">
    <property type="protein sequence ID" value="KJJ84860.1"/>
    <property type="molecule type" value="Genomic_DNA"/>
</dbReference>
<dbReference type="EMBL" id="JYNY01000502">
    <property type="protein sequence ID" value="KJJ83685.1"/>
    <property type="molecule type" value="Genomic_DNA"/>
</dbReference>
<dbReference type="EMBL" id="JYNY01000475">
    <property type="protein sequence ID" value="KJJ83821.1"/>
    <property type="molecule type" value="Genomic_DNA"/>
</dbReference>
<dbReference type="Proteomes" id="UP000033428">
    <property type="component" value="Unassembled WGS sequence"/>
</dbReference>
<evidence type="ECO:0000313" key="14">
    <source>
        <dbReference type="EMBL" id="KJJ84860.1"/>
    </source>
</evidence>
<dbReference type="Gene3D" id="3.30.420.10">
    <property type="entry name" value="Ribonuclease H-like superfamily/Ribonuclease H"/>
    <property type="match status" value="1"/>
</dbReference>
<organism evidence="13 24">
    <name type="scientific">Candidatus Omnitrophus magneticus</name>
    <dbReference type="NCBI Taxonomy" id="1609969"/>
    <lineage>
        <taxon>Bacteria</taxon>
        <taxon>Pseudomonadati</taxon>
        <taxon>Candidatus Omnitrophota</taxon>
        <taxon>Candidatus Omnitrophus</taxon>
    </lineage>
</organism>
<evidence type="ECO:0000313" key="4">
    <source>
        <dbReference type="EMBL" id="KJJ83397.1"/>
    </source>
</evidence>
<evidence type="ECO:0000313" key="17">
    <source>
        <dbReference type="EMBL" id="KJJ85005.1"/>
    </source>
</evidence>
<evidence type="ECO:0000313" key="22">
    <source>
        <dbReference type="EMBL" id="KJJ86023.1"/>
    </source>
</evidence>
<dbReference type="InterPro" id="IPR036397">
    <property type="entry name" value="RNaseH_sf"/>
</dbReference>
<evidence type="ECO:0000313" key="3">
    <source>
        <dbReference type="EMBL" id="KJJ83175.1"/>
    </source>
</evidence>
<evidence type="ECO:0000313" key="7">
    <source>
        <dbReference type="EMBL" id="KJJ83685.1"/>
    </source>
</evidence>
<evidence type="ECO:0000313" key="20">
    <source>
        <dbReference type="EMBL" id="KJJ85722.1"/>
    </source>
</evidence>
<dbReference type="EMBL" id="JYNY01000239">
    <property type="protein sequence ID" value="KJJ84898.1"/>
    <property type="molecule type" value="Genomic_DNA"/>
</dbReference>
<dbReference type="SUPFAM" id="SSF53098">
    <property type="entry name" value="Ribonuclease H-like"/>
    <property type="match status" value="1"/>
</dbReference>
<dbReference type="EMBL" id="JYNY01000231">
    <property type="protein sequence ID" value="KJJ85005.1"/>
    <property type="molecule type" value="Genomic_DNA"/>
</dbReference>
<dbReference type="EMBL" id="JYNY01000063">
    <property type="protein sequence ID" value="KJJ85847.1"/>
    <property type="molecule type" value="Genomic_DNA"/>
</dbReference>
<dbReference type="GO" id="GO:0003676">
    <property type="term" value="F:nucleic acid binding"/>
    <property type="evidence" value="ECO:0007669"/>
    <property type="project" value="InterPro"/>
</dbReference>
<dbReference type="EMBL" id="JYNY01000480">
    <property type="protein sequence ID" value="KJJ83798.1"/>
    <property type="molecule type" value="Genomic_DNA"/>
</dbReference>
<evidence type="ECO:0000313" key="18">
    <source>
        <dbReference type="EMBL" id="KJJ85338.1"/>
    </source>
</evidence>
<dbReference type="Pfam" id="PF00665">
    <property type="entry name" value="rve"/>
    <property type="match status" value="1"/>
</dbReference>
<dbReference type="InterPro" id="IPR012337">
    <property type="entry name" value="RNaseH-like_sf"/>
</dbReference>
<dbReference type="PROSITE" id="PS50994">
    <property type="entry name" value="INTEGRASE"/>
    <property type="match status" value="1"/>
</dbReference>
<dbReference type="PANTHER" id="PTHR35004">
    <property type="entry name" value="TRANSPOSASE RV3428C-RELATED"/>
    <property type="match status" value="1"/>
</dbReference>
<evidence type="ECO:0000313" key="11">
    <source>
        <dbReference type="EMBL" id="KJJ84640.1"/>
    </source>
</evidence>
<dbReference type="NCBIfam" id="NF033546">
    <property type="entry name" value="transpos_IS21"/>
    <property type="match status" value="1"/>
</dbReference>
<evidence type="ECO:0000313" key="12">
    <source>
        <dbReference type="EMBL" id="KJJ84718.1"/>
    </source>
</evidence>